<evidence type="ECO:0008006" key="5">
    <source>
        <dbReference type="Google" id="ProtNLM"/>
    </source>
</evidence>
<feature type="chain" id="PRO_5038847798" description="Periplasmic heavy metal sensor" evidence="2">
    <location>
        <begin position="23"/>
        <end position="169"/>
    </location>
</feature>
<sequence length="169" mass="19702">MKKLTAVIISLGIILSALAVFAQEIEDRKIKRDRVEARVEELRKEILVSKVGLTESEVSQITAINKKYREKRMALFKERIENSRALSKALREETVNESELKSILNKRTSLEDEMSSLRKQEEKEISRMLTTEQFARYIVFNERFNRQMRGLVAGNGADRVKRDNRTKNK</sequence>
<organism evidence="3 4">
    <name type="scientific">Candidatus Zymogenus saltonus</name>
    <dbReference type="NCBI Taxonomy" id="2844893"/>
    <lineage>
        <taxon>Bacteria</taxon>
        <taxon>Deltaproteobacteria</taxon>
        <taxon>Candidatus Zymogenia</taxon>
        <taxon>Candidatus Zymogeniales</taxon>
        <taxon>Candidatus Zymogenaceae</taxon>
        <taxon>Candidatus Zymogenus</taxon>
    </lineage>
</organism>
<gene>
    <name evidence="3" type="ORF">JW984_07240</name>
</gene>
<evidence type="ECO:0000256" key="1">
    <source>
        <dbReference type="SAM" id="Coils"/>
    </source>
</evidence>
<keyword evidence="1" id="KW-0175">Coiled coil</keyword>
<evidence type="ECO:0000313" key="3">
    <source>
        <dbReference type="EMBL" id="MBN1572973.1"/>
    </source>
</evidence>
<reference evidence="3" key="2">
    <citation type="submission" date="2021-01" db="EMBL/GenBank/DDBJ databases">
        <authorList>
            <person name="Hahn C.R."/>
            <person name="Youssef N.H."/>
            <person name="Elshahed M."/>
        </authorList>
    </citation>
    <scope>NUCLEOTIDE SEQUENCE</scope>
    <source>
        <strain evidence="3">Zod_Metabat.24</strain>
    </source>
</reference>
<dbReference type="AlphaFoldDB" id="A0A9D8PP03"/>
<accession>A0A9D8PP03</accession>
<feature type="signal peptide" evidence="2">
    <location>
        <begin position="1"/>
        <end position="22"/>
    </location>
</feature>
<keyword evidence="2" id="KW-0732">Signal</keyword>
<reference evidence="3" key="1">
    <citation type="journal article" date="2021" name="Environ. Microbiol.">
        <title>Genomic characterization of three novel Desulfobacterota classes expand the metabolic and phylogenetic diversity of the phylum.</title>
        <authorList>
            <person name="Murphy C.L."/>
            <person name="Biggerstaff J."/>
            <person name="Eichhorn A."/>
            <person name="Ewing E."/>
            <person name="Shahan R."/>
            <person name="Soriano D."/>
            <person name="Stewart S."/>
            <person name="VanMol K."/>
            <person name="Walker R."/>
            <person name="Walters P."/>
            <person name="Elshahed M.S."/>
            <person name="Youssef N.H."/>
        </authorList>
    </citation>
    <scope>NUCLEOTIDE SEQUENCE</scope>
    <source>
        <strain evidence="3">Zod_Metabat.24</strain>
    </source>
</reference>
<feature type="coiled-coil region" evidence="1">
    <location>
        <begin position="73"/>
        <end position="120"/>
    </location>
</feature>
<comment type="caution">
    <text evidence="3">The sequence shown here is derived from an EMBL/GenBank/DDBJ whole genome shotgun (WGS) entry which is preliminary data.</text>
</comment>
<evidence type="ECO:0000313" key="4">
    <source>
        <dbReference type="Proteomes" id="UP000809273"/>
    </source>
</evidence>
<dbReference type="Gene3D" id="1.20.120.1490">
    <property type="match status" value="1"/>
</dbReference>
<dbReference type="EMBL" id="JAFGIX010000033">
    <property type="protein sequence ID" value="MBN1572973.1"/>
    <property type="molecule type" value="Genomic_DNA"/>
</dbReference>
<dbReference type="Proteomes" id="UP000809273">
    <property type="component" value="Unassembled WGS sequence"/>
</dbReference>
<protein>
    <recommendedName>
        <fullName evidence="5">Periplasmic heavy metal sensor</fullName>
    </recommendedName>
</protein>
<name>A0A9D8PP03_9DELT</name>
<evidence type="ECO:0000256" key="2">
    <source>
        <dbReference type="SAM" id="SignalP"/>
    </source>
</evidence>
<proteinExistence type="predicted"/>